<gene>
    <name evidence="1" type="ORF">POCTA_138.1.T0680006</name>
</gene>
<evidence type="ECO:0000313" key="1">
    <source>
        <dbReference type="EMBL" id="CAD8176878.1"/>
    </source>
</evidence>
<dbReference type="Proteomes" id="UP000683925">
    <property type="component" value="Unassembled WGS sequence"/>
</dbReference>
<evidence type="ECO:0000313" key="2">
    <source>
        <dbReference type="Proteomes" id="UP000683925"/>
    </source>
</evidence>
<dbReference type="OrthoDB" id="10642286at2759"/>
<reference evidence="1" key="1">
    <citation type="submission" date="2021-01" db="EMBL/GenBank/DDBJ databases">
        <authorList>
            <consortium name="Genoscope - CEA"/>
            <person name="William W."/>
        </authorList>
    </citation>
    <scope>NUCLEOTIDE SEQUENCE</scope>
</reference>
<sequence length="97" mass="11288">MEKIGEIEAIQQEIKNDCKASNIFSKPLIKIIILDQNERHQVFVITVKRETSLIITKDNVAYLIKTQNMEYLKNKQEIPNKLGKLYKNMKVAQNTIV</sequence>
<keyword evidence="2" id="KW-1185">Reference proteome</keyword>
<comment type="caution">
    <text evidence="1">The sequence shown here is derived from an EMBL/GenBank/DDBJ whole genome shotgun (WGS) entry which is preliminary data.</text>
</comment>
<dbReference type="AlphaFoldDB" id="A0A8S1VG96"/>
<organism evidence="1 2">
    <name type="scientific">Paramecium octaurelia</name>
    <dbReference type="NCBI Taxonomy" id="43137"/>
    <lineage>
        <taxon>Eukaryota</taxon>
        <taxon>Sar</taxon>
        <taxon>Alveolata</taxon>
        <taxon>Ciliophora</taxon>
        <taxon>Intramacronucleata</taxon>
        <taxon>Oligohymenophorea</taxon>
        <taxon>Peniculida</taxon>
        <taxon>Parameciidae</taxon>
        <taxon>Paramecium</taxon>
    </lineage>
</organism>
<protein>
    <submittedName>
        <fullName evidence="1">Uncharacterized protein</fullName>
    </submittedName>
</protein>
<dbReference type="EMBL" id="CAJJDP010000067">
    <property type="protein sequence ID" value="CAD8176878.1"/>
    <property type="molecule type" value="Genomic_DNA"/>
</dbReference>
<proteinExistence type="predicted"/>
<accession>A0A8S1VG96</accession>
<name>A0A8S1VG96_PAROT</name>